<reference evidence="4" key="1">
    <citation type="submission" date="2019-05" db="EMBL/GenBank/DDBJ databases">
        <title>Annotation for the trematode Paragonimus heterotremus.</title>
        <authorList>
            <person name="Choi Y.-J."/>
        </authorList>
    </citation>
    <scope>NUCLEOTIDE SEQUENCE</scope>
    <source>
        <strain evidence="4">LC</strain>
    </source>
</reference>
<evidence type="ECO:0000259" key="3">
    <source>
        <dbReference type="PROSITE" id="PS50240"/>
    </source>
</evidence>
<dbReference type="Gene3D" id="2.40.10.10">
    <property type="entry name" value="Trypsin-like serine proteases"/>
    <property type="match status" value="1"/>
</dbReference>
<dbReference type="FunFam" id="2.40.10.10:FF:000002">
    <property type="entry name" value="Transmembrane protease serine"/>
    <property type="match status" value="1"/>
</dbReference>
<keyword evidence="4" id="KW-0472">Membrane</keyword>
<organism evidence="4 5">
    <name type="scientific">Paragonimus heterotremus</name>
    <dbReference type="NCBI Taxonomy" id="100268"/>
    <lineage>
        <taxon>Eukaryota</taxon>
        <taxon>Metazoa</taxon>
        <taxon>Spiralia</taxon>
        <taxon>Lophotrochozoa</taxon>
        <taxon>Platyhelminthes</taxon>
        <taxon>Trematoda</taxon>
        <taxon>Digenea</taxon>
        <taxon>Plagiorchiida</taxon>
        <taxon>Troglotremata</taxon>
        <taxon>Troglotrematidae</taxon>
        <taxon>Paragonimus</taxon>
    </lineage>
</organism>
<comment type="similarity">
    <text evidence="2">Belongs to the peptidase S1 family. CLIP subfamily.</text>
</comment>
<dbReference type="SMART" id="SM00020">
    <property type="entry name" value="Tryp_SPc"/>
    <property type="match status" value="1"/>
</dbReference>
<sequence length="356" mass="39453">TNDIYPVTRRSFQVCVSSSLNPYTEHIQNYCGRNALNRAWSSNPRLNENTRTNRLGKRIVGGKMSKQGEWPWLVSLNFHQTYQQAVDDYAANNPNSVNGSGYFTPYTLVHNKPDGSRSFHYCGGTLIHPQWVLTAAHCFSLSSGNLIGLTKDPKRWTVLVGEHDMLDESVPHYEIPVQYVRTHPLYKEALLGNDIALMKLERPVRLSNHVNIACLPDPGEEVAPGTKCVSAGWGHKTQGATNIATTLEHVELLIFSTAKCRQNYGKPAYPLLPSGEILPKSIICAGHPQGGRDSGIFDSGGPLLCQINGQWHVIGIISFGRAYGLPDLPGVHTRVADYVPWIKSVMAGTPRWENRT</sequence>
<dbReference type="PROSITE" id="PS00134">
    <property type="entry name" value="TRYPSIN_HIS"/>
    <property type="match status" value="1"/>
</dbReference>
<dbReference type="PANTHER" id="PTHR24252:SF7">
    <property type="entry name" value="HYALIN"/>
    <property type="match status" value="1"/>
</dbReference>
<dbReference type="Proteomes" id="UP000748531">
    <property type="component" value="Unassembled WGS sequence"/>
</dbReference>
<name>A0A8J4WV32_9TREM</name>
<gene>
    <name evidence="4" type="ORF">PHET_00687</name>
</gene>
<evidence type="ECO:0000313" key="4">
    <source>
        <dbReference type="EMBL" id="KAF5405790.1"/>
    </source>
</evidence>
<dbReference type="InterPro" id="IPR018114">
    <property type="entry name" value="TRYPSIN_HIS"/>
</dbReference>
<dbReference type="OrthoDB" id="546450at2759"/>
<dbReference type="SUPFAM" id="SSF50494">
    <property type="entry name" value="Trypsin-like serine proteases"/>
    <property type="match status" value="1"/>
</dbReference>
<keyword evidence="5" id="KW-1185">Reference proteome</keyword>
<dbReference type="GO" id="GO:0004252">
    <property type="term" value="F:serine-type endopeptidase activity"/>
    <property type="evidence" value="ECO:0007669"/>
    <property type="project" value="InterPro"/>
</dbReference>
<evidence type="ECO:0000256" key="2">
    <source>
        <dbReference type="ARBA" id="ARBA00024195"/>
    </source>
</evidence>
<keyword evidence="4" id="KW-0378">Hydrolase</keyword>
<dbReference type="CDD" id="cd00190">
    <property type="entry name" value="Tryp_SPc"/>
    <property type="match status" value="1"/>
</dbReference>
<dbReference type="FunFam" id="2.40.10.10:FF:000068">
    <property type="entry name" value="transmembrane protease serine 2"/>
    <property type="match status" value="1"/>
</dbReference>
<comment type="caution">
    <text evidence="4">The sequence shown here is derived from an EMBL/GenBank/DDBJ whole genome shotgun (WGS) entry which is preliminary data.</text>
</comment>
<dbReference type="Pfam" id="PF00089">
    <property type="entry name" value="Trypsin"/>
    <property type="match status" value="1"/>
</dbReference>
<keyword evidence="1" id="KW-1015">Disulfide bond</keyword>
<dbReference type="InterPro" id="IPR009003">
    <property type="entry name" value="Peptidase_S1_PA"/>
</dbReference>
<feature type="domain" description="Peptidase S1" evidence="3">
    <location>
        <begin position="59"/>
        <end position="347"/>
    </location>
</feature>
<dbReference type="PANTHER" id="PTHR24252">
    <property type="entry name" value="ACROSIN-RELATED"/>
    <property type="match status" value="1"/>
</dbReference>
<dbReference type="GO" id="GO:0006508">
    <property type="term" value="P:proteolysis"/>
    <property type="evidence" value="ECO:0007669"/>
    <property type="project" value="UniProtKB-KW"/>
</dbReference>
<dbReference type="AlphaFoldDB" id="A0A8J4WV32"/>
<dbReference type="InterPro" id="IPR001314">
    <property type="entry name" value="Peptidase_S1A"/>
</dbReference>
<evidence type="ECO:0000313" key="5">
    <source>
        <dbReference type="Proteomes" id="UP000748531"/>
    </source>
</evidence>
<protein>
    <submittedName>
        <fullName evidence="4">Transmembrane serine protease 8</fullName>
    </submittedName>
</protein>
<evidence type="ECO:0000256" key="1">
    <source>
        <dbReference type="ARBA" id="ARBA00023157"/>
    </source>
</evidence>
<accession>A0A8J4WV32</accession>
<dbReference type="PRINTS" id="PR00722">
    <property type="entry name" value="CHYMOTRYPSIN"/>
</dbReference>
<dbReference type="InterPro" id="IPR043504">
    <property type="entry name" value="Peptidase_S1_PA_chymotrypsin"/>
</dbReference>
<dbReference type="EMBL" id="LUCH01000204">
    <property type="protein sequence ID" value="KAF5405790.1"/>
    <property type="molecule type" value="Genomic_DNA"/>
</dbReference>
<dbReference type="InterPro" id="IPR001254">
    <property type="entry name" value="Trypsin_dom"/>
</dbReference>
<feature type="non-terminal residue" evidence="4">
    <location>
        <position position="1"/>
    </location>
</feature>
<proteinExistence type="inferred from homology"/>
<keyword evidence="4" id="KW-0812">Transmembrane</keyword>
<keyword evidence="4" id="KW-0645">Protease</keyword>
<dbReference type="PROSITE" id="PS50240">
    <property type="entry name" value="TRYPSIN_DOM"/>
    <property type="match status" value="1"/>
</dbReference>